<accession>A0A2P5SWR0</accession>
<dbReference type="RefSeq" id="WP_136129942.1">
    <property type="nucleotide sequence ID" value="NZ_PDKU01000001.1"/>
</dbReference>
<dbReference type="EMBL" id="PDKU01000001">
    <property type="protein sequence ID" value="PPI86777.1"/>
    <property type="molecule type" value="Genomic_DNA"/>
</dbReference>
<dbReference type="Proteomes" id="UP000296144">
    <property type="component" value="Unassembled WGS sequence"/>
</dbReference>
<evidence type="ECO:0000256" key="5">
    <source>
        <dbReference type="ARBA" id="ARBA00022822"/>
    </source>
</evidence>
<evidence type="ECO:0000256" key="8">
    <source>
        <dbReference type="ARBA" id="ARBA00049047"/>
    </source>
</evidence>
<proteinExistence type="inferred from homology"/>
<evidence type="ECO:0000256" key="9">
    <source>
        <dbReference type="HAMAP-Rule" id="MF_00131"/>
    </source>
</evidence>
<evidence type="ECO:0000256" key="3">
    <source>
        <dbReference type="ARBA" id="ARBA00011270"/>
    </source>
</evidence>
<comment type="function">
    <text evidence="1 9">The alpha subunit is responsible for the aldol cleavage of indoleglycerol phosphate to indole and glyceraldehyde 3-phosphate.</text>
</comment>
<comment type="similarity">
    <text evidence="9 10">Belongs to the TrpA family.</text>
</comment>
<feature type="active site" description="Proton acceptor" evidence="9">
    <location>
        <position position="49"/>
    </location>
</feature>
<dbReference type="EC" id="4.2.1.20" evidence="9"/>
<gene>
    <name evidence="9" type="primary">trpA</name>
    <name evidence="11" type="ORF">CRV10_00780</name>
</gene>
<keyword evidence="7 9" id="KW-0456">Lyase</keyword>
<dbReference type="OrthoDB" id="9804578at2"/>
<keyword evidence="12" id="KW-1185">Reference proteome</keyword>
<dbReference type="NCBIfam" id="TIGR00262">
    <property type="entry name" value="trpA"/>
    <property type="match status" value="1"/>
</dbReference>
<evidence type="ECO:0000256" key="10">
    <source>
        <dbReference type="RuleBase" id="RU003662"/>
    </source>
</evidence>
<dbReference type="AlphaFoldDB" id="A0A2P5SWR0"/>
<dbReference type="InterPro" id="IPR013785">
    <property type="entry name" value="Aldolase_TIM"/>
</dbReference>
<evidence type="ECO:0000256" key="7">
    <source>
        <dbReference type="ARBA" id="ARBA00023239"/>
    </source>
</evidence>
<keyword evidence="6 9" id="KW-0057">Aromatic amino acid biosynthesis</keyword>
<dbReference type="GO" id="GO:0004834">
    <property type="term" value="F:tryptophan synthase activity"/>
    <property type="evidence" value="ECO:0007669"/>
    <property type="project" value="UniProtKB-UniRule"/>
</dbReference>
<evidence type="ECO:0000313" key="11">
    <source>
        <dbReference type="EMBL" id="PPI86777.1"/>
    </source>
</evidence>
<protein>
    <recommendedName>
        <fullName evidence="9">Tryptophan synthase alpha chain</fullName>
        <ecNumber evidence="9">4.2.1.20</ecNumber>
    </recommendedName>
</protein>
<feature type="active site" description="Proton acceptor" evidence="9">
    <location>
        <position position="60"/>
    </location>
</feature>
<comment type="catalytic activity">
    <reaction evidence="8 9">
        <text>(1S,2R)-1-C-(indol-3-yl)glycerol 3-phosphate + L-serine = D-glyceraldehyde 3-phosphate + L-tryptophan + H2O</text>
        <dbReference type="Rhea" id="RHEA:10532"/>
        <dbReference type="ChEBI" id="CHEBI:15377"/>
        <dbReference type="ChEBI" id="CHEBI:33384"/>
        <dbReference type="ChEBI" id="CHEBI:57912"/>
        <dbReference type="ChEBI" id="CHEBI:58866"/>
        <dbReference type="ChEBI" id="CHEBI:59776"/>
        <dbReference type="EC" id="4.2.1.20"/>
    </reaction>
</comment>
<comment type="caution">
    <text evidence="11">The sequence shown here is derived from an EMBL/GenBank/DDBJ whole genome shotgun (WGS) entry which is preliminary data.</text>
</comment>
<name>A0A2P5SWR0_9GAMM</name>
<evidence type="ECO:0000313" key="12">
    <source>
        <dbReference type="Proteomes" id="UP000296144"/>
    </source>
</evidence>
<sequence>MKRYNILFKRLKNSNEGAFFPFVVLGDPSPLLSLKIIDILIENGADGLELGIPFSDPLVDGPVIQNAHMRAFNSGITVKKSFKMITDIRDKYSDLPIGLLTYANLVFNNGIENFYIRCSELNVDSVLIADLPIEESEVFSQKALQYNINPIFVCPPNPSDNLLREISVRSYGYVYLLSRSGVTGTEKPASLTSQQVINKLRLYNAAPLMQGFGISNINQAKKIILTGVDGIIIGSAIIKVIENNYKKIDLMLNKLKILANKFKSASLKLC</sequence>
<dbReference type="PANTHER" id="PTHR43406:SF1">
    <property type="entry name" value="TRYPTOPHAN SYNTHASE ALPHA CHAIN, CHLOROPLASTIC"/>
    <property type="match status" value="1"/>
</dbReference>
<dbReference type="UniPathway" id="UPA00035">
    <property type="reaction ID" value="UER00044"/>
</dbReference>
<dbReference type="CDD" id="cd04724">
    <property type="entry name" value="Tryptophan_synthase_alpha"/>
    <property type="match status" value="1"/>
</dbReference>
<dbReference type="InterPro" id="IPR002028">
    <property type="entry name" value="Trp_synthase_suA"/>
</dbReference>
<evidence type="ECO:0000256" key="2">
    <source>
        <dbReference type="ARBA" id="ARBA00004733"/>
    </source>
</evidence>
<comment type="pathway">
    <text evidence="2 9">Amino-acid biosynthesis; L-tryptophan biosynthesis; L-tryptophan from chorismate: step 5/5.</text>
</comment>
<evidence type="ECO:0000256" key="4">
    <source>
        <dbReference type="ARBA" id="ARBA00022605"/>
    </source>
</evidence>
<dbReference type="HAMAP" id="MF_00131">
    <property type="entry name" value="Trp_synth_alpha"/>
    <property type="match status" value="1"/>
</dbReference>
<dbReference type="FunFam" id="3.20.20.70:FF:000037">
    <property type="entry name" value="Tryptophan synthase alpha chain"/>
    <property type="match status" value="1"/>
</dbReference>
<evidence type="ECO:0000256" key="6">
    <source>
        <dbReference type="ARBA" id="ARBA00023141"/>
    </source>
</evidence>
<dbReference type="PANTHER" id="PTHR43406">
    <property type="entry name" value="TRYPTOPHAN SYNTHASE, ALPHA CHAIN"/>
    <property type="match status" value="1"/>
</dbReference>
<evidence type="ECO:0000256" key="1">
    <source>
        <dbReference type="ARBA" id="ARBA00003365"/>
    </source>
</evidence>
<reference evidence="11 12" key="1">
    <citation type="journal article" date="2018" name="Genome Biol. Evol.">
        <title>Cladogenesis and Genomic Streamlining in Extracellular Endosymbionts of Tropical Stink Bugs.</title>
        <authorList>
            <person name="Otero-Bravo A."/>
            <person name="Goffredi S."/>
            <person name="Sabree Z.L."/>
        </authorList>
    </citation>
    <scope>NUCLEOTIDE SEQUENCE [LARGE SCALE GENOMIC DNA]</scope>
    <source>
        <strain evidence="11 12">SoEL</strain>
    </source>
</reference>
<keyword evidence="4 9" id="KW-0028">Amino-acid biosynthesis</keyword>
<dbReference type="Pfam" id="PF00290">
    <property type="entry name" value="Trp_syntA"/>
    <property type="match status" value="1"/>
</dbReference>
<dbReference type="Gene3D" id="3.20.20.70">
    <property type="entry name" value="Aldolase class I"/>
    <property type="match status" value="1"/>
</dbReference>
<comment type="subunit">
    <text evidence="3 9">Tetramer of two alpha and two beta chains.</text>
</comment>
<dbReference type="GO" id="GO:0005829">
    <property type="term" value="C:cytosol"/>
    <property type="evidence" value="ECO:0007669"/>
    <property type="project" value="TreeGrafter"/>
</dbReference>
<dbReference type="InterPro" id="IPR011060">
    <property type="entry name" value="RibuloseP-bd_barrel"/>
</dbReference>
<organism evidence="11 12">
    <name type="scientific">Candidatus Pantoea edessiphila</name>
    <dbReference type="NCBI Taxonomy" id="2044610"/>
    <lineage>
        <taxon>Bacteria</taxon>
        <taxon>Pseudomonadati</taxon>
        <taxon>Pseudomonadota</taxon>
        <taxon>Gammaproteobacteria</taxon>
        <taxon>Enterobacterales</taxon>
        <taxon>Erwiniaceae</taxon>
        <taxon>Pantoea</taxon>
    </lineage>
</organism>
<keyword evidence="5 9" id="KW-0822">Tryptophan biosynthesis</keyword>
<dbReference type="SUPFAM" id="SSF51366">
    <property type="entry name" value="Ribulose-phoshate binding barrel"/>
    <property type="match status" value="1"/>
</dbReference>